<dbReference type="Proteomes" id="UP000280960">
    <property type="component" value="Chromosome"/>
</dbReference>
<dbReference type="RefSeq" id="WP_120765667.1">
    <property type="nucleotide sequence ID" value="NZ_CP033169.1"/>
</dbReference>
<dbReference type="InterPro" id="IPR008407">
    <property type="entry name" value="Brnchd-chn_aa_trnsp_AzlD"/>
</dbReference>
<reference evidence="2 3" key="1">
    <citation type="submission" date="2018-10" db="EMBL/GenBank/DDBJ databases">
        <authorList>
            <person name="Zhang X."/>
        </authorList>
    </citation>
    <scope>NUCLEOTIDE SEQUENCE [LARGE SCALE GENOMIC DNA]</scope>
    <source>
        <strain evidence="2 3">SK-G1</strain>
    </source>
</reference>
<name>A0A3G2R8Z0_9FIRM</name>
<feature type="transmembrane region" description="Helical" evidence="1">
    <location>
        <begin position="89"/>
        <end position="107"/>
    </location>
</feature>
<feature type="transmembrane region" description="Helical" evidence="1">
    <location>
        <begin position="39"/>
        <end position="57"/>
    </location>
</feature>
<keyword evidence="1" id="KW-0472">Membrane</keyword>
<gene>
    <name evidence="2" type="ORF">D2962_12065</name>
</gene>
<evidence type="ECO:0000256" key="1">
    <source>
        <dbReference type="SAM" id="Phobius"/>
    </source>
</evidence>
<accession>A0A3G2R8Z0</accession>
<dbReference type="KEGG" id="bacg:D2962_12065"/>
<proteinExistence type="predicted"/>
<protein>
    <submittedName>
        <fullName evidence="2">AzlD domain-containing protein</fullName>
    </submittedName>
</protein>
<evidence type="ECO:0000313" key="2">
    <source>
        <dbReference type="EMBL" id="AYO31237.1"/>
    </source>
</evidence>
<sequence length="108" mass="12182">MKLSYVYLIVGMGIVTYLPRMMPATVLSRKQLPELLIRFLNYIPAAVLSALFFPSVLVTGHEINIGMSNPLFITSLLTFPIAYKTKNMFLTVIIGMIITIILNNLIYQ</sequence>
<dbReference type="AlphaFoldDB" id="A0A3G2R8Z0"/>
<keyword evidence="3" id="KW-1185">Reference proteome</keyword>
<feature type="transmembrane region" description="Helical" evidence="1">
    <location>
        <begin position="6"/>
        <end position="27"/>
    </location>
</feature>
<evidence type="ECO:0000313" key="3">
    <source>
        <dbReference type="Proteomes" id="UP000280960"/>
    </source>
</evidence>
<organism evidence="2 3">
    <name type="scientific">Biomaibacter acetigenes</name>
    <dbReference type="NCBI Taxonomy" id="2316383"/>
    <lineage>
        <taxon>Bacteria</taxon>
        <taxon>Bacillati</taxon>
        <taxon>Bacillota</taxon>
        <taxon>Clostridia</taxon>
        <taxon>Thermosediminibacterales</taxon>
        <taxon>Tepidanaerobacteraceae</taxon>
        <taxon>Biomaibacter</taxon>
    </lineage>
</organism>
<dbReference type="Pfam" id="PF05437">
    <property type="entry name" value="AzlD"/>
    <property type="match status" value="1"/>
</dbReference>
<keyword evidence="1" id="KW-1133">Transmembrane helix</keyword>
<keyword evidence="1" id="KW-0812">Transmembrane</keyword>
<dbReference type="EMBL" id="CP033169">
    <property type="protein sequence ID" value="AYO31237.1"/>
    <property type="molecule type" value="Genomic_DNA"/>
</dbReference>